<keyword evidence="1" id="KW-0812">Transmembrane</keyword>
<organism evidence="2 3">
    <name type="scientific">Romanomermis culicivorax</name>
    <name type="common">Nematode worm</name>
    <dbReference type="NCBI Taxonomy" id="13658"/>
    <lineage>
        <taxon>Eukaryota</taxon>
        <taxon>Metazoa</taxon>
        <taxon>Ecdysozoa</taxon>
        <taxon>Nematoda</taxon>
        <taxon>Enoplea</taxon>
        <taxon>Dorylaimia</taxon>
        <taxon>Mermithida</taxon>
        <taxon>Mermithoidea</taxon>
        <taxon>Mermithidae</taxon>
        <taxon>Romanomermis</taxon>
    </lineage>
</organism>
<evidence type="ECO:0000256" key="1">
    <source>
        <dbReference type="SAM" id="Phobius"/>
    </source>
</evidence>
<evidence type="ECO:0000313" key="2">
    <source>
        <dbReference type="Proteomes" id="UP000887565"/>
    </source>
</evidence>
<proteinExistence type="predicted"/>
<evidence type="ECO:0000313" key="3">
    <source>
        <dbReference type="WBParaSite" id="nRc.2.0.1.t19442-RA"/>
    </source>
</evidence>
<feature type="transmembrane region" description="Helical" evidence="1">
    <location>
        <begin position="12"/>
        <end position="32"/>
    </location>
</feature>
<reference evidence="3" key="1">
    <citation type="submission" date="2022-11" db="UniProtKB">
        <authorList>
            <consortium name="WormBaseParasite"/>
        </authorList>
    </citation>
    <scope>IDENTIFICATION</scope>
</reference>
<keyword evidence="2" id="KW-1185">Reference proteome</keyword>
<dbReference type="AlphaFoldDB" id="A0A915J174"/>
<accession>A0A915J174</accession>
<dbReference type="WBParaSite" id="nRc.2.0.1.t19442-RA">
    <property type="protein sequence ID" value="nRc.2.0.1.t19442-RA"/>
    <property type="gene ID" value="nRc.2.0.1.g19442"/>
</dbReference>
<dbReference type="Proteomes" id="UP000887565">
    <property type="component" value="Unplaced"/>
</dbReference>
<protein>
    <submittedName>
        <fullName evidence="3">Uncharacterized protein</fullName>
    </submittedName>
</protein>
<keyword evidence="1" id="KW-1133">Transmembrane helix</keyword>
<name>A0A915J174_ROMCU</name>
<sequence>MIQGYDRIIQALLGGLFTWSVTALGAGLVFVFKSENKKLLVKIVEKCKFTYKFAFFRWIERFKVWQLVINNANYGLVSAIKLIFG</sequence>
<keyword evidence="1" id="KW-0472">Membrane</keyword>